<evidence type="ECO:0000256" key="7">
    <source>
        <dbReference type="ARBA" id="ARBA00022833"/>
    </source>
</evidence>
<evidence type="ECO:0000256" key="3">
    <source>
        <dbReference type="ARBA" id="ARBA00022670"/>
    </source>
</evidence>
<keyword evidence="9" id="KW-0482">Metalloprotease</keyword>
<reference evidence="13 14" key="1">
    <citation type="submission" date="2018-01" db="EMBL/GenBank/DDBJ databases">
        <title>Draft genome sequence of Jishengella endophytica.</title>
        <authorList>
            <person name="Sahin N."/>
            <person name="Ay H."/>
            <person name="Saygin H."/>
        </authorList>
    </citation>
    <scope>NUCLEOTIDE SEQUENCE [LARGE SCALE GENOMIC DNA]</scope>
    <source>
        <strain evidence="13 14">DSM 45430</strain>
    </source>
</reference>
<dbReference type="Proteomes" id="UP000248627">
    <property type="component" value="Unassembled WGS sequence"/>
</dbReference>
<evidence type="ECO:0000256" key="1">
    <source>
        <dbReference type="ARBA" id="ARBA00001947"/>
    </source>
</evidence>
<evidence type="ECO:0000256" key="2">
    <source>
        <dbReference type="ARBA" id="ARBA00022475"/>
    </source>
</evidence>
<keyword evidence="4 12" id="KW-0812">Transmembrane</keyword>
<evidence type="ECO:0000256" key="12">
    <source>
        <dbReference type="SAM" id="Phobius"/>
    </source>
</evidence>
<dbReference type="PANTHER" id="PTHR43221">
    <property type="entry name" value="PROTEASE HTPX"/>
    <property type="match status" value="1"/>
</dbReference>
<evidence type="ECO:0000256" key="10">
    <source>
        <dbReference type="ARBA" id="ARBA00023136"/>
    </source>
</evidence>
<dbReference type="Gene3D" id="3.30.2010.10">
    <property type="entry name" value="Metalloproteases ('zincins'), catalytic domain"/>
    <property type="match status" value="1"/>
</dbReference>
<feature type="transmembrane region" description="Helical" evidence="12">
    <location>
        <begin position="20"/>
        <end position="44"/>
    </location>
</feature>
<keyword evidence="6" id="KW-0378">Hydrolase</keyword>
<evidence type="ECO:0000256" key="4">
    <source>
        <dbReference type="ARBA" id="ARBA00022692"/>
    </source>
</evidence>
<evidence type="ECO:0000256" key="6">
    <source>
        <dbReference type="ARBA" id="ARBA00022801"/>
    </source>
</evidence>
<evidence type="ECO:0000256" key="8">
    <source>
        <dbReference type="ARBA" id="ARBA00022989"/>
    </source>
</evidence>
<evidence type="ECO:0000313" key="13">
    <source>
        <dbReference type="EMBL" id="PZF89368.1"/>
    </source>
</evidence>
<evidence type="ECO:0000313" key="14">
    <source>
        <dbReference type="Proteomes" id="UP000248627"/>
    </source>
</evidence>
<dbReference type="CDD" id="cd07340">
    <property type="entry name" value="M48B_Htpx_like"/>
    <property type="match status" value="1"/>
</dbReference>
<dbReference type="AlphaFoldDB" id="A0A2W2CBU2"/>
<dbReference type="InterPro" id="IPR001915">
    <property type="entry name" value="Peptidase_M48"/>
</dbReference>
<keyword evidence="14" id="KW-1185">Reference proteome</keyword>
<proteinExistence type="predicted"/>
<comment type="cofactor">
    <cofactor evidence="1">
        <name>Zn(2+)</name>
        <dbReference type="ChEBI" id="CHEBI:29105"/>
    </cofactor>
</comment>
<evidence type="ECO:0000256" key="9">
    <source>
        <dbReference type="ARBA" id="ARBA00023049"/>
    </source>
</evidence>
<keyword evidence="10 12" id="KW-0472">Membrane</keyword>
<dbReference type="EMBL" id="POTX01000215">
    <property type="protein sequence ID" value="PZF89368.1"/>
    <property type="molecule type" value="Genomic_DNA"/>
</dbReference>
<dbReference type="PANTHER" id="PTHR43221:SF2">
    <property type="entry name" value="PROTEASE HTPX HOMOLOG"/>
    <property type="match status" value="1"/>
</dbReference>
<feature type="transmembrane region" description="Helical" evidence="12">
    <location>
        <begin position="50"/>
        <end position="75"/>
    </location>
</feature>
<keyword evidence="8 12" id="KW-1133">Transmembrane helix</keyword>
<dbReference type="Pfam" id="PF01435">
    <property type="entry name" value="Peptidase_M48"/>
    <property type="match status" value="1"/>
</dbReference>
<gene>
    <name evidence="13" type="ORF">C1I93_24000</name>
</gene>
<dbReference type="OrthoDB" id="15218at2"/>
<sequence length="687" mass="71641">MNFFERQRQVRRLSTRLVLLFVLAVVGIVVVVNLAAIIAFNATAGPPEQLLGLIAVVSVGTVAAIGLAALVRTLALRGGGGKVARELGGVPVPPNTTDPELRRLRNVVEEMSLASGVPVPEVYVLPHETGINAFAAGWGPADAAVAVTRGALQRLNRDELQGVIAHEFAHVVNGDMRLNIRLMGLLFGILFLTVIGRGLARAGIISGGGRQRNNNNSGGAPLALIGLALLVAGYVGVLAGRLIQASVSRQREYLADASAVQYTRQTRGIAGALKKIGGLTDGSELKSPKRDEVGHMLFGEAARASWFATHPPLAKRIKVLEPSFDPAELQQLSRRWAAAPPQGRQEDVALGLAGPATPGPATPGPATPGPATPGPATSGAATPGAATSGAGGAGGPGQAGQTGPGLPGPDARVRVAPDEVLGRVAAPTETAYTHAAAIIDRIPDPLLDRARHRETAAPLLLGLLLSTEPEVRQHQYAALAQQHGRKLADGALRAADDLATLPAELRLPLAELTFPALRDRPGPELEALLAAVFTLIHADGAINVTEYCLSRLLLAEIQESLRPDSRWRTDRRTLTDARSAAAALLAILAQVGHPDRAEAERAFQAGVASLRLGTLPYAPPANGVLALETAWPVLDGLRPGDKERLVAAVVAVISHDGMMTVPEVELLRTICGLLHCPLPPMAGHGID</sequence>
<organism evidence="13 14">
    <name type="scientific">Micromonospora endophytica</name>
    <dbReference type="NCBI Taxonomy" id="515350"/>
    <lineage>
        <taxon>Bacteria</taxon>
        <taxon>Bacillati</taxon>
        <taxon>Actinomycetota</taxon>
        <taxon>Actinomycetes</taxon>
        <taxon>Micromonosporales</taxon>
        <taxon>Micromonosporaceae</taxon>
        <taxon>Micromonospora</taxon>
    </lineage>
</organism>
<dbReference type="InterPro" id="IPR050083">
    <property type="entry name" value="HtpX_protease"/>
</dbReference>
<comment type="caution">
    <text evidence="13">The sequence shown here is derived from an EMBL/GenBank/DDBJ whole genome shotgun (WGS) entry which is preliminary data.</text>
</comment>
<keyword evidence="7" id="KW-0862">Zinc</keyword>
<dbReference type="GO" id="GO:0004222">
    <property type="term" value="F:metalloendopeptidase activity"/>
    <property type="evidence" value="ECO:0007669"/>
    <property type="project" value="InterPro"/>
</dbReference>
<feature type="compositionally biased region" description="Pro residues" evidence="11">
    <location>
        <begin position="357"/>
        <end position="373"/>
    </location>
</feature>
<dbReference type="GO" id="GO:0046872">
    <property type="term" value="F:metal ion binding"/>
    <property type="evidence" value="ECO:0007669"/>
    <property type="project" value="UniProtKB-KW"/>
</dbReference>
<feature type="compositionally biased region" description="Gly residues" evidence="11">
    <location>
        <begin position="389"/>
        <end position="405"/>
    </location>
</feature>
<accession>A0A2W2CBU2</accession>
<keyword evidence="3" id="KW-0645">Protease</keyword>
<dbReference type="GO" id="GO:0006508">
    <property type="term" value="P:proteolysis"/>
    <property type="evidence" value="ECO:0007669"/>
    <property type="project" value="UniProtKB-KW"/>
</dbReference>
<protein>
    <submittedName>
        <fullName evidence="13">Peptidase M48</fullName>
    </submittedName>
</protein>
<evidence type="ECO:0000256" key="5">
    <source>
        <dbReference type="ARBA" id="ARBA00022723"/>
    </source>
</evidence>
<feature type="compositionally biased region" description="Low complexity" evidence="11">
    <location>
        <begin position="374"/>
        <end position="388"/>
    </location>
</feature>
<dbReference type="RefSeq" id="WP_111245552.1">
    <property type="nucleotide sequence ID" value="NZ_AP023358.1"/>
</dbReference>
<keyword evidence="5" id="KW-0479">Metal-binding</keyword>
<name>A0A2W2CBU2_9ACTN</name>
<feature type="transmembrane region" description="Helical" evidence="12">
    <location>
        <begin position="182"/>
        <end position="200"/>
    </location>
</feature>
<feature type="region of interest" description="Disordered" evidence="11">
    <location>
        <begin position="350"/>
        <end position="413"/>
    </location>
</feature>
<keyword evidence="2" id="KW-1003">Cell membrane</keyword>
<feature type="transmembrane region" description="Helical" evidence="12">
    <location>
        <begin position="220"/>
        <end position="243"/>
    </location>
</feature>
<evidence type="ECO:0000256" key="11">
    <source>
        <dbReference type="SAM" id="MobiDB-lite"/>
    </source>
</evidence>